<comment type="caution">
    <text evidence="2">The sequence shown here is derived from an EMBL/GenBank/DDBJ whole genome shotgun (WGS) entry which is preliminary data.</text>
</comment>
<feature type="compositionally biased region" description="Acidic residues" evidence="1">
    <location>
        <begin position="184"/>
        <end position="206"/>
    </location>
</feature>
<dbReference type="Proteomes" id="UP001152795">
    <property type="component" value="Unassembled WGS sequence"/>
</dbReference>
<dbReference type="OrthoDB" id="10570834at2759"/>
<accession>A0A7D9IQ19</accession>
<protein>
    <submittedName>
        <fullName evidence="2">Uncharacterized protein</fullName>
    </submittedName>
</protein>
<feature type="region of interest" description="Disordered" evidence="1">
    <location>
        <begin position="122"/>
        <end position="206"/>
    </location>
</feature>
<dbReference type="EMBL" id="CACRXK020007420">
    <property type="protein sequence ID" value="CAB4012196.1"/>
    <property type="molecule type" value="Genomic_DNA"/>
</dbReference>
<reference evidence="2" key="1">
    <citation type="submission" date="2020-04" db="EMBL/GenBank/DDBJ databases">
        <authorList>
            <person name="Alioto T."/>
            <person name="Alioto T."/>
            <person name="Gomez Garrido J."/>
        </authorList>
    </citation>
    <scope>NUCLEOTIDE SEQUENCE</scope>
    <source>
        <strain evidence="2">A484AB</strain>
    </source>
</reference>
<feature type="compositionally biased region" description="Low complexity" evidence="1">
    <location>
        <begin position="134"/>
        <end position="143"/>
    </location>
</feature>
<proteinExistence type="predicted"/>
<gene>
    <name evidence="2" type="ORF">PACLA_8A046708</name>
</gene>
<evidence type="ECO:0000313" key="2">
    <source>
        <dbReference type="EMBL" id="CAB4012196.1"/>
    </source>
</evidence>
<keyword evidence="3" id="KW-1185">Reference proteome</keyword>
<name>A0A7D9IQ19_PARCT</name>
<sequence>MHKHYHNFIANAIIFYLLPGDIQPDVNITVLPSQAVLLFTPLDIICDANIARFPSSLPGPPQPPVRILIYVGIYLVKECEDGGVNPVYQCIYNLTSFIPGLPRRFSCTAFNADGQCRFNSANITILPPPPATTAPPTEKVTTTSPPPTPTDEGESTTRTPVVLTTEAVIPPIPTTTSTTKKDDGSDDSDDSDDSDEDSDSESEDDD</sequence>
<evidence type="ECO:0000256" key="1">
    <source>
        <dbReference type="SAM" id="MobiDB-lite"/>
    </source>
</evidence>
<dbReference type="AlphaFoldDB" id="A0A7D9IQ19"/>
<evidence type="ECO:0000313" key="3">
    <source>
        <dbReference type="Proteomes" id="UP001152795"/>
    </source>
</evidence>
<organism evidence="2 3">
    <name type="scientific">Paramuricea clavata</name>
    <name type="common">Red gorgonian</name>
    <name type="synonym">Violescent sea-whip</name>
    <dbReference type="NCBI Taxonomy" id="317549"/>
    <lineage>
        <taxon>Eukaryota</taxon>
        <taxon>Metazoa</taxon>
        <taxon>Cnidaria</taxon>
        <taxon>Anthozoa</taxon>
        <taxon>Octocorallia</taxon>
        <taxon>Malacalcyonacea</taxon>
        <taxon>Plexauridae</taxon>
        <taxon>Paramuricea</taxon>
    </lineage>
</organism>